<evidence type="ECO:0000313" key="1">
    <source>
        <dbReference type="EMBL" id="WMX46226.1"/>
    </source>
</evidence>
<dbReference type="EMBL" id="CP133762">
    <property type="protein sequence ID" value="WMX46226.1"/>
    <property type="molecule type" value="Genomic_DNA"/>
</dbReference>
<dbReference type="Proteomes" id="UP001250858">
    <property type="component" value="Chromosome"/>
</dbReference>
<organism evidence="1 2">
    <name type="scientific">Streptomyces roseicoloratus</name>
    <dbReference type="NCBI Taxonomy" id="2508722"/>
    <lineage>
        <taxon>Bacteria</taxon>
        <taxon>Bacillati</taxon>
        <taxon>Actinomycetota</taxon>
        <taxon>Actinomycetes</taxon>
        <taxon>Kitasatosporales</taxon>
        <taxon>Streptomycetaceae</taxon>
        <taxon>Streptomyces</taxon>
    </lineage>
</organism>
<dbReference type="Pfam" id="PF19457">
    <property type="entry name" value="DUF5994"/>
    <property type="match status" value="1"/>
</dbReference>
<proteinExistence type="predicted"/>
<evidence type="ECO:0000313" key="2">
    <source>
        <dbReference type="Proteomes" id="UP001250858"/>
    </source>
</evidence>
<dbReference type="InterPro" id="IPR046036">
    <property type="entry name" value="DUF5994"/>
</dbReference>
<protein>
    <submittedName>
        <fullName evidence="1">DUF5994 family protein</fullName>
    </submittedName>
</protein>
<sequence length="40" mass="4580">MHVGWFTEQDPDAMILLSYSLDRCDLLVIPPRPHPNPPHA</sequence>
<reference evidence="1 2" key="1">
    <citation type="submission" date="2023-09" db="EMBL/GenBank/DDBJ databases">
        <title>Complete genome of Streptomyces roseicoloratus T14.</title>
        <authorList>
            <person name="Bashizi T."/>
            <person name="Kim M.-J."/>
            <person name="Lee G."/>
            <person name="Tagele S.B."/>
            <person name="Shin J.-H."/>
        </authorList>
    </citation>
    <scope>NUCLEOTIDE SEQUENCE [LARGE SCALE GENOMIC DNA]</scope>
    <source>
        <strain evidence="1 2">T14</strain>
    </source>
</reference>
<keyword evidence="2" id="KW-1185">Reference proteome</keyword>
<name>A0ABY9RVL5_9ACTN</name>
<accession>A0ABY9RVL5</accession>
<gene>
    <name evidence="1" type="ORF">RGF97_17195</name>
</gene>